<sequence length="245" mass="27136">MNIETSRWNLELTKTIPGRASTVKTQDNSQKMSGRHRWSEQDSVFEIPLVTFTYLTKLQDEARLPAGMRRVGYDADTQTYSYEDSDGSYWKGEPGSRYGTLRPCGNSTSRMMRSESATSKPPTIESGDENIDMRLEGTESTTPSRNLNMIKSEASKVALKAVSVAKRLATTVQHQDLGKKPSSSMSGWEQGPPTRLRRAATMGDRVLSVDPKIHSKAMRSGSLRDKPAPTSNRDSGQEGGTNELR</sequence>
<evidence type="ECO:0000313" key="3">
    <source>
        <dbReference type="Proteomes" id="UP000006753"/>
    </source>
</evidence>
<dbReference type="KEGG" id="mbe:MBM_01024"/>
<proteinExistence type="predicted"/>
<dbReference type="AlphaFoldDB" id="K1X5F5"/>
<accession>K1X5F5</accession>
<organism evidence="2 3">
    <name type="scientific">Marssonina brunnea f. sp. multigermtubi (strain MB_m1)</name>
    <name type="common">Marssonina leaf spot fungus</name>
    <dbReference type="NCBI Taxonomy" id="1072389"/>
    <lineage>
        <taxon>Eukaryota</taxon>
        <taxon>Fungi</taxon>
        <taxon>Dikarya</taxon>
        <taxon>Ascomycota</taxon>
        <taxon>Pezizomycotina</taxon>
        <taxon>Leotiomycetes</taxon>
        <taxon>Helotiales</taxon>
        <taxon>Drepanopezizaceae</taxon>
        <taxon>Drepanopeziza</taxon>
    </lineage>
</organism>
<dbReference type="Proteomes" id="UP000006753">
    <property type="component" value="Unassembled WGS sequence"/>
</dbReference>
<feature type="region of interest" description="Disordered" evidence="1">
    <location>
        <begin position="173"/>
        <end position="245"/>
    </location>
</feature>
<evidence type="ECO:0000256" key="1">
    <source>
        <dbReference type="SAM" id="MobiDB-lite"/>
    </source>
</evidence>
<dbReference type="HOGENOM" id="CLU_1133799_0_0_1"/>
<feature type="region of interest" description="Disordered" evidence="1">
    <location>
        <begin position="100"/>
        <end position="130"/>
    </location>
</feature>
<dbReference type="eggNOG" id="ENOG502S3JP">
    <property type="taxonomic scope" value="Eukaryota"/>
</dbReference>
<reference evidence="2 3" key="1">
    <citation type="journal article" date="2012" name="BMC Genomics">
        <title>Sequencing the genome of Marssonina brunnea reveals fungus-poplar co-evolution.</title>
        <authorList>
            <person name="Zhu S."/>
            <person name="Cao Y.-Z."/>
            <person name="Jiang C."/>
            <person name="Tan B.-Y."/>
            <person name="Wang Z."/>
            <person name="Feng S."/>
            <person name="Zhang L."/>
            <person name="Su X.-H."/>
            <person name="Brejova B."/>
            <person name="Vinar T."/>
            <person name="Xu M."/>
            <person name="Wang M.-X."/>
            <person name="Zhang S.-G."/>
            <person name="Huang M.-R."/>
            <person name="Wu R."/>
            <person name="Zhou Y."/>
        </authorList>
    </citation>
    <scope>NUCLEOTIDE SEQUENCE [LARGE SCALE GENOMIC DNA]</scope>
    <source>
        <strain evidence="2 3">MB_m1</strain>
    </source>
</reference>
<name>K1X5F5_MARBU</name>
<evidence type="ECO:0000313" key="2">
    <source>
        <dbReference type="EMBL" id="EKD20342.1"/>
    </source>
</evidence>
<dbReference type="OrthoDB" id="3555728at2759"/>
<keyword evidence="3" id="KW-1185">Reference proteome</keyword>
<dbReference type="InParanoid" id="K1X5F5"/>
<gene>
    <name evidence="2" type="ORF">MBM_01024</name>
</gene>
<dbReference type="EMBL" id="JH921429">
    <property type="protein sequence ID" value="EKD20342.1"/>
    <property type="molecule type" value="Genomic_DNA"/>
</dbReference>
<feature type="compositionally biased region" description="Polar residues" evidence="1">
    <location>
        <begin position="105"/>
        <end position="121"/>
    </location>
</feature>
<protein>
    <submittedName>
        <fullName evidence="2">LysM domain-containing protein</fullName>
    </submittedName>
</protein>